<feature type="transmembrane region" description="Helical" evidence="1">
    <location>
        <begin position="44"/>
        <end position="61"/>
    </location>
</feature>
<sequence>MDYRPAQCNIGPQQRRRRAALSVGGLVAAGAIVVAHLAGHLPELLLAGVFVPFAVAFEWGIQAYEGFCVRLALLGRYDFSGAGNDAEATGGVSDPEHRRRDRRHAFRISVISVALAAVATALVVAVL</sequence>
<dbReference type="OrthoDB" id="253187at2157"/>
<reference evidence="2 3" key="1">
    <citation type="submission" date="2018-12" db="EMBL/GenBank/DDBJ databases">
        <title>Complete genome sequence of Haloplanus rallus MBLA0036.</title>
        <authorList>
            <person name="Nam Y.-d."/>
            <person name="Kang J."/>
            <person name="Chung W.-H."/>
            <person name="Park Y.S."/>
        </authorList>
    </citation>
    <scope>NUCLEOTIDE SEQUENCE [LARGE SCALE GENOMIC DNA]</scope>
    <source>
        <strain evidence="2 3">MBLA0036</strain>
    </source>
</reference>
<keyword evidence="3" id="KW-1185">Reference proteome</keyword>
<name>A0A6B9FAN5_9EURY</name>
<feature type="transmembrane region" description="Helical" evidence="1">
    <location>
        <begin position="105"/>
        <end position="126"/>
    </location>
</feature>
<accession>A0A6B9FAN5</accession>
<evidence type="ECO:0000313" key="3">
    <source>
        <dbReference type="Proteomes" id="UP000428325"/>
    </source>
</evidence>
<proteinExistence type="predicted"/>
<organism evidence="2 3">
    <name type="scientific">Haloplanus rallus</name>
    <dbReference type="NCBI Taxonomy" id="1816183"/>
    <lineage>
        <taxon>Archaea</taxon>
        <taxon>Methanobacteriati</taxon>
        <taxon>Methanobacteriota</taxon>
        <taxon>Stenosarchaea group</taxon>
        <taxon>Halobacteria</taxon>
        <taxon>Halobacteriales</taxon>
        <taxon>Haloferacaceae</taxon>
        <taxon>Haloplanus</taxon>
    </lineage>
</organism>
<keyword evidence="1" id="KW-1133">Transmembrane helix</keyword>
<dbReference type="RefSeq" id="WP_157690247.1">
    <property type="nucleotide sequence ID" value="NZ_CP034345.1"/>
</dbReference>
<dbReference type="GeneID" id="43370643"/>
<evidence type="ECO:0000256" key="1">
    <source>
        <dbReference type="SAM" id="Phobius"/>
    </source>
</evidence>
<dbReference type="AlphaFoldDB" id="A0A6B9FAN5"/>
<protein>
    <submittedName>
        <fullName evidence="2">Uncharacterized protein</fullName>
    </submittedName>
</protein>
<dbReference type="EMBL" id="CP034345">
    <property type="protein sequence ID" value="QGX95787.1"/>
    <property type="molecule type" value="Genomic_DNA"/>
</dbReference>
<keyword evidence="1" id="KW-0472">Membrane</keyword>
<evidence type="ECO:0000313" key="2">
    <source>
        <dbReference type="EMBL" id="QGX95787.1"/>
    </source>
</evidence>
<gene>
    <name evidence="2" type="ORF">EI982_13830</name>
</gene>
<dbReference type="KEGG" id="hra:EI982_13830"/>
<feature type="transmembrane region" description="Helical" evidence="1">
    <location>
        <begin position="20"/>
        <end position="38"/>
    </location>
</feature>
<keyword evidence="1" id="KW-0812">Transmembrane</keyword>
<dbReference type="Proteomes" id="UP000428325">
    <property type="component" value="Chromosome"/>
</dbReference>